<proteinExistence type="predicted"/>
<gene>
    <name evidence="2" type="ORF">LTR78_007124</name>
</gene>
<evidence type="ECO:0000313" key="2">
    <source>
        <dbReference type="EMBL" id="KAK3673013.1"/>
    </source>
</evidence>
<dbReference type="Pfam" id="PF10454">
    <property type="entry name" value="DUF2458"/>
    <property type="match status" value="1"/>
</dbReference>
<comment type="caution">
    <text evidence="2">The sequence shown here is derived from an EMBL/GenBank/DDBJ whole genome shotgun (WGS) entry which is preliminary data.</text>
</comment>
<dbReference type="InterPro" id="IPR018858">
    <property type="entry name" value="DUF2458"/>
</dbReference>
<dbReference type="AlphaFoldDB" id="A0AAE0WJS4"/>
<dbReference type="Proteomes" id="UP001274830">
    <property type="component" value="Unassembled WGS sequence"/>
</dbReference>
<keyword evidence="3" id="KW-1185">Reference proteome</keyword>
<dbReference type="EMBL" id="JAUTXT010000028">
    <property type="protein sequence ID" value="KAK3673013.1"/>
    <property type="molecule type" value="Genomic_DNA"/>
</dbReference>
<organism evidence="2 3">
    <name type="scientific">Recurvomyces mirabilis</name>
    <dbReference type="NCBI Taxonomy" id="574656"/>
    <lineage>
        <taxon>Eukaryota</taxon>
        <taxon>Fungi</taxon>
        <taxon>Dikarya</taxon>
        <taxon>Ascomycota</taxon>
        <taxon>Pezizomycotina</taxon>
        <taxon>Dothideomycetes</taxon>
        <taxon>Dothideomycetidae</taxon>
        <taxon>Mycosphaerellales</taxon>
        <taxon>Teratosphaeriaceae</taxon>
        <taxon>Recurvomyces</taxon>
    </lineage>
</organism>
<accession>A0AAE0WJS4</accession>
<sequence>MNPSAGQAPPDLQSILATLSQYVPQAAGVEQAVQNTVDVYQPAPDAQAVLERPHDPRLRPQNRSATASPKPKPMVDPATIVTWQEGLRCVTKIAAQNAQFAVSIKRMMDDQRKHEMRWYSERQALKQSQVTRVDASAKAQSILQALGTGTPAPATAQTDVEKDAELAAFDRKIFAAQVAMEEAMTGELKGLGVPFFGTKTDLIRGDASIVPMGGGLNGNALVNEVDLMALRRKMVQHLEDLYRD</sequence>
<feature type="region of interest" description="Disordered" evidence="1">
    <location>
        <begin position="50"/>
        <end position="75"/>
    </location>
</feature>
<evidence type="ECO:0000256" key="1">
    <source>
        <dbReference type="SAM" id="MobiDB-lite"/>
    </source>
</evidence>
<name>A0AAE0WJS4_9PEZI</name>
<protein>
    <submittedName>
        <fullName evidence="2">Uncharacterized protein</fullName>
    </submittedName>
</protein>
<evidence type="ECO:0000313" key="3">
    <source>
        <dbReference type="Proteomes" id="UP001274830"/>
    </source>
</evidence>
<reference evidence="2" key="1">
    <citation type="submission" date="2023-07" db="EMBL/GenBank/DDBJ databases">
        <title>Black Yeasts Isolated from many extreme environments.</title>
        <authorList>
            <person name="Coleine C."/>
            <person name="Stajich J.E."/>
            <person name="Selbmann L."/>
        </authorList>
    </citation>
    <scope>NUCLEOTIDE SEQUENCE</scope>
    <source>
        <strain evidence="2">CCFEE 5485</strain>
    </source>
</reference>